<keyword evidence="6 9" id="KW-0378">Hydrolase</keyword>
<feature type="active site" evidence="9">
    <location>
        <position position="118"/>
    </location>
</feature>
<dbReference type="EC" id="3.4.23.36" evidence="9"/>
<evidence type="ECO:0000256" key="11">
    <source>
        <dbReference type="RuleBase" id="RU004181"/>
    </source>
</evidence>
<keyword evidence="3 9" id="KW-0645">Protease</keyword>
<gene>
    <name evidence="9" type="primary">lspA</name>
    <name evidence="12" type="ORF">RUMCAL_00750</name>
</gene>
<keyword evidence="2 9" id="KW-1003">Cell membrane</keyword>
<feature type="transmembrane region" description="Helical" evidence="9">
    <location>
        <begin position="64"/>
        <end position="82"/>
    </location>
</feature>
<keyword evidence="5 9" id="KW-0064">Aspartyl protease</keyword>
<keyword evidence="13" id="KW-1185">Reference proteome</keyword>
<dbReference type="PATRIC" id="fig|411473.3.peg.601"/>
<keyword evidence="7 9" id="KW-1133">Transmembrane helix</keyword>
<comment type="subcellular location">
    <subcellularLocation>
        <location evidence="9">Cell membrane</location>
        <topology evidence="9">Multi-pass membrane protein</topology>
    </subcellularLocation>
</comment>
<dbReference type="Proteomes" id="UP000016662">
    <property type="component" value="Unassembled WGS sequence"/>
</dbReference>
<evidence type="ECO:0000256" key="2">
    <source>
        <dbReference type="ARBA" id="ARBA00022475"/>
    </source>
</evidence>
<dbReference type="UniPathway" id="UPA00665"/>
<dbReference type="STRING" id="411473.RUMCAL_00750"/>
<dbReference type="PROSITE" id="PS00855">
    <property type="entry name" value="SPASE_II"/>
    <property type="match status" value="1"/>
</dbReference>
<accession>U2MBZ3</accession>
<name>U2MBZ3_9FIRM</name>
<keyword evidence="4 9" id="KW-0812">Transmembrane</keyword>
<protein>
    <recommendedName>
        <fullName evidence="9">Lipoprotein signal peptidase</fullName>
        <ecNumber evidence="9">3.4.23.36</ecNumber>
    </recommendedName>
    <alternativeName>
        <fullName evidence="9">Prolipoprotein signal peptidase</fullName>
    </alternativeName>
    <alternativeName>
        <fullName evidence="9">Signal peptidase II</fullName>
        <shortName evidence="9">SPase II</shortName>
    </alternativeName>
</protein>
<dbReference type="PRINTS" id="PR00781">
    <property type="entry name" value="LIPOSIGPTASE"/>
</dbReference>
<reference evidence="12 13" key="1">
    <citation type="submission" date="2013-07" db="EMBL/GenBank/DDBJ databases">
        <authorList>
            <person name="Weinstock G."/>
            <person name="Sodergren E."/>
            <person name="Wylie T."/>
            <person name="Fulton L."/>
            <person name="Fulton R."/>
            <person name="Fronick C."/>
            <person name="O'Laughlin M."/>
            <person name="Godfrey J."/>
            <person name="Miner T."/>
            <person name="Herter B."/>
            <person name="Appelbaum E."/>
            <person name="Cordes M."/>
            <person name="Lek S."/>
            <person name="Wollam A."/>
            <person name="Pepin K.H."/>
            <person name="Palsikar V.B."/>
            <person name="Mitreva M."/>
            <person name="Wilson R.K."/>
        </authorList>
    </citation>
    <scope>NUCLEOTIDE SEQUENCE [LARGE SCALE GENOMIC DNA]</scope>
    <source>
        <strain evidence="12 13">ATCC 27760</strain>
    </source>
</reference>
<evidence type="ECO:0000313" key="13">
    <source>
        <dbReference type="Proteomes" id="UP000016662"/>
    </source>
</evidence>
<feature type="active site" evidence="9">
    <location>
        <position position="134"/>
    </location>
</feature>
<comment type="pathway">
    <text evidence="9">Protein modification; lipoprotein biosynthesis (signal peptide cleavage).</text>
</comment>
<evidence type="ECO:0000256" key="1">
    <source>
        <dbReference type="ARBA" id="ARBA00006139"/>
    </source>
</evidence>
<dbReference type="GO" id="GO:0005886">
    <property type="term" value="C:plasma membrane"/>
    <property type="evidence" value="ECO:0007669"/>
    <property type="project" value="UniProtKB-SubCell"/>
</dbReference>
<comment type="function">
    <text evidence="9 10">This protein specifically catalyzes the removal of signal peptides from prolipoproteins.</text>
</comment>
<dbReference type="RefSeq" id="WP_021682212.1">
    <property type="nucleotide sequence ID" value="NZ_KI260408.1"/>
</dbReference>
<dbReference type="GO" id="GO:0004190">
    <property type="term" value="F:aspartic-type endopeptidase activity"/>
    <property type="evidence" value="ECO:0007669"/>
    <property type="project" value="UniProtKB-UniRule"/>
</dbReference>
<dbReference type="PANTHER" id="PTHR33695">
    <property type="entry name" value="LIPOPROTEIN SIGNAL PEPTIDASE"/>
    <property type="match status" value="1"/>
</dbReference>
<evidence type="ECO:0000313" key="12">
    <source>
        <dbReference type="EMBL" id="ERJ96823.1"/>
    </source>
</evidence>
<dbReference type="eggNOG" id="COG0597">
    <property type="taxonomic scope" value="Bacteria"/>
</dbReference>
<keyword evidence="8 9" id="KW-0472">Membrane</keyword>
<dbReference type="AlphaFoldDB" id="U2MBZ3"/>
<comment type="similarity">
    <text evidence="1 9 11">Belongs to the peptidase A8 family.</text>
</comment>
<dbReference type="GO" id="GO:0006508">
    <property type="term" value="P:proteolysis"/>
    <property type="evidence" value="ECO:0007669"/>
    <property type="project" value="UniProtKB-KW"/>
</dbReference>
<comment type="caution">
    <text evidence="9">Lacks conserved residue(s) required for the propagation of feature annotation.</text>
</comment>
<dbReference type="InterPro" id="IPR001872">
    <property type="entry name" value="Peptidase_A8"/>
</dbReference>
<evidence type="ECO:0000256" key="10">
    <source>
        <dbReference type="RuleBase" id="RU000594"/>
    </source>
</evidence>
<dbReference type="Pfam" id="PF01252">
    <property type="entry name" value="Peptidase_A8"/>
    <property type="match status" value="1"/>
</dbReference>
<dbReference type="HOGENOM" id="CLU_083252_3_3_9"/>
<dbReference type="NCBIfam" id="TIGR00077">
    <property type="entry name" value="lspA"/>
    <property type="match status" value="1"/>
</dbReference>
<evidence type="ECO:0000256" key="7">
    <source>
        <dbReference type="ARBA" id="ARBA00022989"/>
    </source>
</evidence>
<comment type="caution">
    <text evidence="12">The sequence shown here is derived from an EMBL/GenBank/DDBJ whole genome shotgun (WGS) entry which is preliminary data.</text>
</comment>
<dbReference type="HAMAP" id="MF_00161">
    <property type="entry name" value="LspA"/>
    <property type="match status" value="1"/>
</dbReference>
<dbReference type="PANTHER" id="PTHR33695:SF1">
    <property type="entry name" value="LIPOPROTEIN SIGNAL PEPTIDASE"/>
    <property type="match status" value="1"/>
</dbReference>
<evidence type="ECO:0000256" key="5">
    <source>
        <dbReference type="ARBA" id="ARBA00022750"/>
    </source>
</evidence>
<evidence type="ECO:0000256" key="9">
    <source>
        <dbReference type="HAMAP-Rule" id="MF_00161"/>
    </source>
</evidence>
<dbReference type="GeneID" id="93691786"/>
<evidence type="ECO:0000256" key="3">
    <source>
        <dbReference type="ARBA" id="ARBA00022670"/>
    </source>
</evidence>
<feature type="transmembrane region" description="Helical" evidence="9">
    <location>
        <begin position="89"/>
        <end position="107"/>
    </location>
</feature>
<proteinExistence type="inferred from homology"/>
<sequence>MLIAALIGIILLTAADQLIKYWVVQDLKPVGSVPFLHIGDHKILDLTYLENNGAVFSSFAGMRWLLVGTTVILMAFCAYWLVRHGKKSKLLTVSLTLILSGGLGNLIDRLFRGGLVVDYLEVKLFHFAVFNFADCCVVIGVVLFAIYFLFVEPKLNSKAKATAEGEQKNA</sequence>
<dbReference type="EMBL" id="AWVF01000093">
    <property type="protein sequence ID" value="ERJ96823.1"/>
    <property type="molecule type" value="Genomic_DNA"/>
</dbReference>
<organism evidence="12 13">
    <name type="scientific">Ruminococcus callidus ATCC 27760</name>
    <dbReference type="NCBI Taxonomy" id="411473"/>
    <lineage>
        <taxon>Bacteria</taxon>
        <taxon>Bacillati</taxon>
        <taxon>Bacillota</taxon>
        <taxon>Clostridia</taxon>
        <taxon>Eubacteriales</taxon>
        <taxon>Oscillospiraceae</taxon>
        <taxon>Ruminococcus</taxon>
    </lineage>
</organism>
<evidence type="ECO:0000256" key="8">
    <source>
        <dbReference type="ARBA" id="ARBA00023136"/>
    </source>
</evidence>
<evidence type="ECO:0000256" key="4">
    <source>
        <dbReference type="ARBA" id="ARBA00022692"/>
    </source>
</evidence>
<evidence type="ECO:0000256" key="6">
    <source>
        <dbReference type="ARBA" id="ARBA00022801"/>
    </source>
</evidence>
<feature type="transmembrane region" description="Helical" evidence="9">
    <location>
        <begin position="127"/>
        <end position="150"/>
    </location>
</feature>
<comment type="catalytic activity">
    <reaction evidence="9 10">
        <text>Release of signal peptides from bacterial membrane prolipoproteins. Hydrolyzes -Xaa-Yaa-Zaa-|-(S,diacylglyceryl)Cys-, in which Xaa is hydrophobic (preferably Leu), and Yaa (Ala or Ser) and Zaa (Gly or Ala) have small, neutral side chains.</text>
        <dbReference type="EC" id="3.4.23.36"/>
    </reaction>
</comment>